<dbReference type="InterPro" id="IPR051540">
    <property type="entry name" value="S-2-haloacid_dehalogenase"/>
</dbReference>
<dbReference type="RefSeq" id="WP_188889393.1">
    <property type="nucleotide sequence ID" value="NZ_BMHY01000004.1"/>
</dbReference>
<dbReference type="InterPro" id="IPR036412">
    <property type="entry name" value="HAD-like_sf"/>
</dbReference>
<dbReference type="Pfam" id="PF00702">
    <property type="entry name" value="Hydrolase"/>
    <property type="match status" value="1"/>
</dbReference>
<dbReference type="Gene3D" id="1.10.150.240">
    <property type="entry name" value="Putative phosphatase, domain 2"/>
    <property type="match status" value="1"/>
</dbReference>
<dbReference type="PANTHER" id="PTHR43316:SF3">
    <property type="entry name" value="HALOACID DEHALOGENASE, TYPE II (AFU_ORTHOLOGUE AFUA_2G07750)-RELATED"/>
    <property type="match status" value="1"/>
</dbReference>
<dbReference type="EMBL" id="BMHY01000004">
    <property type="protein sequence ID" value="GGG68019.1"/>
    <property type="molecule type" value="Genomic_DNA"/>
</dbReference>
<reference evidence="3 4" key="1">
    <citation type="journal article" date="2014" name="Int. J. Syst. Evol. Microbiol.">
        <title>Complete genome sequence of Corynebacterium casei LMG S-19264T (=DSM 44701T), isolated from a smear-ripened cheese.</title>
        <authorList>
            <consortium name="US DOE Joint Genome Institute (JGI-PGF)"/>
            <person name="Walter F."/>
            <person name="Albersmeier A."/>
            <person name="Kalinowski J."/>
            <person name="Ruckert C."/>
        </authorList>
    </citation>
    <scope>NUCLEOTIDE SEQUENCE [LARGE SCALE GENOMIC DNA]</scope>
    <source>
        <strain evidence="3 4">CGMCC 1.15286</strain>
    </source>
</reference>
<evidence type="ECO:0000256" key="2">
    <source>
        <dbReference type="ARBA" id="ARBA00022801"/>
    </source>
</evidence>
<dbReference type="CDD" id="cd02588">
    <property type="entry name" value="HAD_L2-DEX"/>
    <property type="match status" value="1"/>
</dbReference>
<dbReference type="InterPro" id="IPR006439">
    <property type="entry name" value="HAD-SF_hydro_IA"/>
</dbReference>
<dbReference type="GO" id="GO:0019120">
    <property type="term" value="F:hydrolase activity, acting on acid halide bonds, in C-halide compounds"/>
    <property type="evidence" value="ECO:0007669"/>
    <property type="project" value="InterPro"/>
</dbReference>
<organism evidence="3 4">
    <name type="scientific">Paenibacillus radicis</name>
    <name type="common">ex Gao et al. 2016</name>
    <dbReference type="NCBI Taxonomy" id="1737354"/>
    <lineage>
        <taxon>Bacteria</taxon>
        <taxon>Bacillati</taxon>
        <taxon>Bacillota</taxon>
        <taxon>Bacilli</taxon>
        <taxon>Bacillales</taxon>
        <taxon>Paenibacillaceae</taxon>
        <taxon>Paenibacillus</taxon>
    </lineage>
</organism>
<keyword evidence="2" id="KW-0378">Hydrolase</keyword>
<dbReference type="SFLD" id="SFLDG01135">
    <property type="entry name" value="C1.5.6:_HAD__Beta-PGM__Phospha"/>
    <property type="match status" value="1"/>
</dbReference>
<dbReference type="AlphaFoldDB" id="A0A917LYX6"/>
<comment type="similarity">
    <text evidence="1">Belongs to the HAD-like hydrolase superfamily. S-2-haloalkanoic acid dehalogenase family.</text>
</comment>
<dbReference type="Proteomes" id="UP000600247">
    <property type="component" value="Unassembled WGS sequence"/>
</dbReference>
<keyword evidence="4" id="KW-1185">Reference proteome</keyword>
<evidence type="ECO:0000313" key="4">
    <source>
        <dbReference type="Proteomes" id="UP000600247"/>
    </source>
</evidence>
<dbReference type="SFLD" id="SFLDS00003">
    <property type="entry name" value="Haloacid_Dehalogenase"/>
    <property type="match status" value="1"/>
</dbReference>
<dbReference type="NCBIfam" id="TIGR01428">
    <property type="entry name" value="HAD_type_II"/>
    <property type="match status" value="1"/>
</dbReference>
<evidence type="ECO:0000256" key="1">
    <source>
        <dbReference type="ARBA" id="ARBA00008106"/>
    </source>
</evidence>
<dbReference type="Gene3D" id="3.40.50.1000">
    <property type="entry name" value="HAD superfamily/HAD-like"/>
    <property type="match status" value="1"/>
</dbReference>
<protein>
    <submittedName>
        <fullName evidence="3">Haloacid dehalogenase</fullName>
    </submittedName>
</protein>
<dbReference type="InterPro" id="IPR023214">
    <property type="entry name" value="HAD_sf"/>
</dbReference>
<gene>
    <name evidence="3" type="primary">dheII</name>
    <name evidence="3" type="ORF">GCM10010918_23500</name>
</gene>
<proteinExistence type="inferred from homology"/>
<accession>A0A917LYX6</accession>
<dbReference type="PRINTS" id="PR00413">
    <property type="entry name" value="HADHALOGNASE"/>
</dbReference>
<dbReference type="PANTHER" id="PTHR43316">
    <property type="entry name" value="HYDROLASE, HALOACID DELAHOGENASE-RELATED"/>
    <property type="match status" value="1"/>
</dbReference>
<evidence type="ECO:0000313" key="3">
    <source>
        <dbReference type="EMBL" id="GGG68019.1"/>
    </source>
</evidence>
<dbReference type="InterPro" id="IPR023198">
    <property type="entry name" value="PGP-like_dom2"/>
</dbReference>
<dbReference type="NCBIfam" id="TIGR01493">
    <property type="entry name" value="HAD-SF-IA-v2"/>
    <property type="match status" value="1"/>
</dbReference>
<dbReference type="SFLD" id="SFLDF00045">
    <property type="entry name" value="2-haloacid_dehalogenase"/>
    <property type="match status" value="1"/>
</dbReference>
<dbReference type="SFLD" id="SFLDG01129">
    <property type="entry name" value="C1.5:_HAD__Beta-PGM__Phosphata"/>
    <property type="match status" value="1"/>
</dbReference>
<dbReference type="InterPro" id="IPR006328">
    <property type="entry name" value="2-HAD"/>
</dbReference>
<sequence length="224" mass="25192">MFKAYVFDLYGTLINENDIDRAAEKLYPGRGVLLGSIWRDKQNEYTLLRQIMGRYRPFNEIALDSLRYAAGAAQIKLSPDAERWLMEGYNHLPPFADSAYLLQELKQKGYKTIILSNGSADMITPLLRNSGLEPYIDLAISVDEIRQYKPAPAAYSLVLDHTGLRREDVLFIAAHGWDTSGAASFGFRTAWINRNGQPQEELQQPPNYELPSLAAVLPATTPPN</sequence>
<name>A0A917LYX6_9BACL</name>
<dbReference type="SUPFAM" id="SSF56784">
    <property type="entry name" value="HAD-like"/>
    <property type="match status" value="1"/>
</dbReference>
<comment type="caution">
    <text evidence="3">The sequence shown here is derived from an EMBL/GenBank/DDBJ whole genome shotgun (WGS) entry which is preliminary data.</text>
</comment>